<dbReference type="InterPro" id="IPR002716">
    <property type="entry name" value="PIN_dom"/>
</dbReference>
<dbReference type="RefSeq" id="WP_276306800.1">
    <property type="nucleotide sequence ID" value="NZ_CP119994.1"/>
</dbReference>
<evidence type="ECO:0000313" key="2">
    <source>
        <dbReference type="EMBL" id="MFC7319212.1"/>
    </source>
</evidence>
<dbReference type="EMBL" id="JBHTBF010000004">
    <property type="protein sequence ID" value="MFC7319212.1"/>
    <property type="molecule type" value="Genomic_DNA"/>
</dbReference>
<name>A0ABD6AGA5_9EURY</name>
<evidence type="ECO:0000313" key="3">
    <source>
        <dbReference type="Proteomes" id="UP001596547"/>
    </source>
</evidence>
<reference evidence="2 3" key="1">
    <citation type="journal article" date="2019" name="Int. J. Syst. Evol. Microbiol.">
        <title>The Global Catalogue of Microorganisms (GCM) 10K type strain sequencing project: providing services to taxonomists for standard genome sequencing and annotation.</title>
        <authorList>
            <consortium name="The Broad Institute Genomics Platform"/>
            <consortium name="The Broad Institute Genome Sequencing Center for Infectious Disease"/>
            <person name="Wu L."/>
            <person name="Ma J."/>
        </authorList>
    </citation>
    <scope>NUCLEOTIDE SEQUENCE [LARGE SCALE GENOMIC DNA]</scope>
    <source>
        <strain evidence="2 3">PSR21</strain>
    </source>
</reference>
<protein>
    <submittedName>
        <fullName evidence="2">Type II toxin-antitoxin system VapC family toxin</fullName>
    </submittedName>
</protein>
<dbReference type="SUPFAM" id="SSF88723">
    <property type="entry name" value="PIN domain-like"/>
    <property type="match status" value="1"/>
</dbReference>
<dbReference type="CDD" id="cd09871">
    <property type="entry name" value="PIN_MtVapC28-VapC30-like"/>
    <property type="match status" value="1"/>
</dbReference>
<keyword evidence="3" id="KW-1185">Reference proteome</keyword>
<comment type="caution">
    <text evidence="2">The sequence shown here is derived from an EMBL/GenBank/DDBJ whole genome shotgun (WGS) entry which is preliminary data.</text>
</comment>
<gene>
    <name evidence="2" type="ORF">ACFQPE_20800</name>
</gene>
<sequence length="160" mass="17566">MTRTVVDTSALIALLSPDDEHNRAAATLLREAAEEGALLVNPVVYAELAADPFFGSRSDLDDFLDDTGIAVEELPRAAQFEAGKAFQRYLDRRGEELQCSECGHETTFQCPDCDASITARQHVAADFLIGAHAATVDALLTFDRGFYRDYFDVTCRTVRG</sequence>
<dbReference type="GeneID" id="79318034"/>
<dbReference type="AlphaFoldDB" id="A0ABD6AGA5"/>
<feature type="domain" description="PIN" evidence="1">
    <location>
        <begin position="5"/>
        <end position="89"/>
    </location>
</feature>
<organism evidence="2 3">
    <name type="scientific">Halomarina halobia</name>
    <dbReference type="NCBI Taxonomy" id="3033386"/>
    <lineage>
        <taxon>Archaea</taxon>
        <taxon>Methanobacteriati</taxon>
        <taxon>Methanobacteriota</taxon>
        <taxon>Stenosarchaea group</taxon>
        <taxon>Halobacteria</taxon>
        <taxon>Halobacteriales</taxon>
        <taxon>Natronomonadaceae</taxon>
        <taxon>Halomarina</taxon>
    </lineage>
</organism>
<dbReference type="Proteomes" id="UP001596547">
    <property type="component" value="Unassembled WGS sequence"/>
</dbReference>
<dbReference type="InterPro" id="IPR029060">
    <property type="entry name" value="PIN-like_dom_sf"/>
</dbReference>
<accession>A0ABD6AGA5</accession>
<proteinExistence type="predicted"/>
<dbReference type="Gene3D" id="3.40.50.1010">
    <property type="entry name" value="5'-nuclease"/>
    <property type="match status" value="1"/>
</dbReference>
<evidence type="ECO:0000259" key="1">
    <source>
        <dbReference type="Pfam" id="PF01850"/>
    </source>
</evidence>
<dbReference type="Pfam" id="PF01850">
    <property type="entry name" value="PIN"/>
    <property type="match status" value="1"/>
</dbReference>